<keyword evidence="6" id="KW-1185">Reference proteome</keyword>
<dbReference type="InterPro" id="IPR046470">
    <property type="entry name" value="SAM_HAT_C"/>
</dbReference>
<dbReference type="Proteomes" id="UP000075606">
    <property type="component" value="Unassembled WGS sequence"/>
</dbReference>
<dbReference type="PIRSF" id="PIRSF006779">
    <property type="entry name" value="UCP006779"/>
    <property type="match status" value="1"/>
</dbReference>
<evidence type="ECO:0000313" key="5">
    <source>
        <dbReference type="EMBL" id="KYG75144.1"/>
    </source>
</evidence>
<dbReference type="InterPro" id="IPR046469">
    <property type="entry name" value="SAM_HAT_N"/>
</dbReference>
<dbReference type="OrthoDB" id="9792195at2"/>
<accession>A0A150X8Z0</accession>
<dbReference type="Gene3D" id="3.40.50.10790">
    <property type="entry name" value="S-adenosyl-l-methionine hydroxide adenosyltransferase, N-terminal"/>
    <property type="match status" value="1"/>
</dbReference>
<dbReference type="AlphaFoldDB" id="A0A150X8Z0"/>
<organism evidence="5 6">
    <name type="scientific">Roseivirga spongicola</name>
    <dbReference type="NCBI Taxonomy" id="333140"/>
    <lineage>
        <taxon>Bacteria</taxon>
        <taxon>Pseudomonadati</taxon>
        <taxon>Bacteroidota</taxon>
        <taxon>Cytophagia</taxon>
        <taxon>Cytophagales</taxon>
        <taxon>Roseivirgaceae</taxon>
        <taxon>Roseivirga</taxon>
    </lineage>
</organism>
<dbReference type="InterPro" id="IPR023227">
    <property type="entry name" value="SAM_OH_AdoTrfase_C_sf"/>
</dbReference>
<dbReference type="InterPro" id="IPR023228">
    <property type="entry name" value="SAM_OH_AdoTrfase_N_sf"/>
</dbReference>
<dbReference type="PANTHER" id="PTHR35092">
    <property type="entry name" value="CHLORINASE MJ1651"/>
    <property type="match status" value="1"/>
</dbReference>
<evidence type="ECO:0000313" key="6">
    <source>
        <dbReference type="Proteomes" id="UP000075606"/>
    </source>
</evidence>
<evidence type="ECO:0000259" key="4">
    <source>
        <dbReference type="Pfam" id="PF20257"/>
    </source>
</evidence>
<dbReference type="SUPFAM" id="SSF102522">
    <property type="entry name" value="Bacterial fluorinating enzyme, N-terminal domain"/>
    <property type="match status" value="1"/>
</dbReference>
<comment type="similarity">
    <text evidence="2">Belongs to the SAM hydrolase / SAM-dependent halogenase family.</text>
</comment>
<reference evidence="5 6" key="1">
    <citation type="submission" date="2016-01" db="EMBL/GenBank/DDBJ databases">
        <title>Genome sequencing of Roseivirga spongicola UST030701-084.</title>
        <authorList>
            <person name="Selvaratnam C."/>
            <person name="Thevarajoo S."/>
            <person name="Goh K.M."/>
            <person name="Ee R."/>
            <person name="Chan K.-G."/>
            <person name="Chong C.S."/>
        </authorList>
    </citation>
    <scope>NUCLEOTIDE SEQUENCE [LARGE SCALE GENOMIC DNA]</scope>
    <source>
        <strain evidence="5 6">UST030701-084</strain>
    </source>
</reference>
<keyword evidence="1" id="KW-0949">S-adenosyl-L-methionine</keyword>
<dbReference type="SUPFAM" id="SSF101852">
    <property type="entry name" value="Bacterial fluorinating enzyme, C-terminal domain"/>
    <property type="match status" value="1"/>
</dbReference>
<dbReference type="EMBL" id="LRPC01000023">
    <property type="protein sequence ID" value="KYG75144.1"/>
    <property type="molecule type" value="Genomic_DNA"/>
</dbReference>
<protein>
    <recommendedName>
        <fullName evidence="7">S-adenosyl-l-methionine hydroxide adenosyltransferase</fullName>
    </recommendedName>
</protein>
<feature type="domain" description="S-adenosyl-l-methionine hydroxide adenosyltransferase C-terminal" evidence="4">
    <location>
        <begin position="156"/>
        <end position="241"/>
    </location>
</feature>
<dbReference type="Gene3D" id="2.40.30.90">
    <property type="entry name" value="Bacterial fluorinating enzyme like"/>
    <property type="match status" value="1"/>
</dbReference>
<comment type="caution">
    <text evidence="5">The sequence shown here is derived from an EMBL/GenBank/DDBJ whole genome shotgun (WGS) entry which is preliminary data.</text>
</comment>
<name>A0A150X8Z0_9BACT</name>
<dbReference type="Pfam" id="PF01887">
    <property type="entry name" value="SAM_HAT_N"/>
    <property type="match status" value="1"/>
</dbReference>
<gene>
    <name evidence="5" type="ORF">AWW68_10060</name>
</gene>
<evidence type="ECO:0008006" key="7">
    <source>
        <dbReference type="Google" id="ProtNLM"/>
    </source>
</evidence>
<evidence type="ECO:0000256" key="1">
    <source>
        <dbReference type="ARBA" id="ARBA00022691"/>
    </source>
</evidence>
<sequence length="246" mass="27740">MTLITFTSDFGRSDHYVAQYKARILSEYSEAQVVDISHEIKAFDIAHLSYTVGSVFRDFPKGTIHLIGGNSRGIYLVAQIEEHLFVAPDNGVLSLISDQITQVYQLRTEKNPNKEIPAAIAKLAQGVKPENMGEPAAEYKQFMRRKSRATKQEISGHVIHVDHFGNLITNIDKVDFDILSRERRYTIFFAREKVKRVQSSVDEVDPGDVFIVFTDGEQLMIGINQGNGSQLLGLEYDSPVTIQFED</sequence>
<evidence type="ECO:0000256" key="2">
    <source>
        <dbReference type="ARBA" id="ARBA00024035"/>
    </source>
</evidence>
<feature type="domain" description="S-adenosyl-l-methionine hydroxide adenosyltransferase N-terminal" evidence="3">
    <location>
        <begin position="4"/>
        <end position="113"/>
    </location>
</feature>
<dbReference type="InterPro" id="IPR002747">
    <property type="entry name" value="SAM_OH_AdoTrfase"/>
</dbReference>
<dbReference type="PANTHER" id="PTHR35092:SF1">
    <property type="entry name" value="CHLORINASE MJ1651"/>
    <property type="match status" value="1"/>
</dbReference>
<dbReference type="STRING" id="333140.AWW68_10060"/>
<evidence type="ECO:0000259" key="3">
    <source>
        <dbReference type="Pfam" id="PF01887"/>
    </source>
</evidence>
<dbReference type="RefSeq" id="WP_068220890.1">
    <property type="nucleotide sequence ID" value="NZ_LRPC01000023.1"/>
</dbReference>
<dbReference type="Pfam" id="PF20257">
    <property type="entry name" value="SAM_HAT_C"/>
    <property type="match status" value="1"/>
</dbReference>
<proteinExistence type="inferred from homology"/>